<dbReference type="Proteomes" id="UP001497482">
    <property type="component" value="Chromosome 17"/>
</dbReference>
<gene>
    <name evidence="1" type="ORF">KC01_LOCUS16144</name>
</gene>
<proteinExistence type="predicted"/>
<reference evidence="1 2" key="1">
    <citation type="submission" date="2024-04" db="EMBL/GenBank/DDBJ databases">
        <authorList>
            <person name="Waldvogel A.-M."/>
            <person name="Schoenle A."/>
        </authorList>
    </citation>
    <scope>NUCLEOTIDE SEQUENCE [LARGE SCALE GENOMIC DNA]</scope>
</reference>
<dbReference type="EMBL" id="OZ035839">
    <property type="protein sequence ID" value="CAL1585990.1"/>
    <property type="molecule type" value="Genomic_DNA"/>
</dbReference>
<evidence type="ECO:0000313" key="2">
    <source>
        <dbReference type="Proteomes" id="UP001497482"/>
    </source>
</evidence>
<keyword evidence="2" id="KW-1185">Reference proteome</keyword>
<evidence type="ECO:0000313" key="1">
    <source>
        <dbReference type="EMBL" id="CAL1585990.1"/>
    </source>
</evidence>
<name>A0AAV2KDK3_KNICA</name>
<dbReference type="AlphaFoldDB" id="A0AAV2KDK3"/>
<accession>A0AAV2KDK3</accession>
<organism evidence="1 2">
    <name type="scientific">Knipowitschia caucasica</name>
    <name type="common">Caucasian dwarf goby</name>
    <name type="synonym">Pomatoschistus caucasicus</name>
    <dbReference type="NCBI Taxonomy" id="637954"/>
    <lineage>
        <taxon>Eukaryota</taxon>
        <taxon>Metazoa</taxon>
        <taxon>Chordata</taxon>
        <taxon>Craniata</taxon>
        <taxon>Vertebrata</taxon>
        <taxon>Euteleostomi</taxon>
        <taxon>Actinopterygii</taxon>
        <taxon>Neopterygii</taxon>
        <taxon>Teleostei</taxon>
        <taxon>Neoteleostei</taxon>
        <taxon>Acanthomorphata</taxon>
        <taxon>Gobiaria</taxon>
        <taxon>Gobiiformes</taxon>
        <taxon>Gobioidei</taxon>
        <taxon>Gobiidae</taxon>
        <taxon>Gobiinae</taxon>
        <taxon>Knipowitschia</taxon>
    </lineage>
</organism>
<sequence>MSAVSQLMYEADSCRPLCSAWICLTQQINPQTGACVQRKITKPCLDIGLELRVLYQPQSSIMNSLL</sequence>
<protein>
    <submittedName>
        <fullName evidence="1">Uncharacterized protein</fullName>
    </submittedName>
</protein>